<sequence>MTMQPADLAELASLSARIGADPMLIQAAGGNTSVKDGDVMWIKASGTLLADAEARDIFVACDLPAMRASLEKGEARADQPMEFALAQDGLRPSIETSLHAVFEQRIVLHVHCVHTLAHAIQADPVAAIGQKLVGFNWGVTPYAKPGANLARQVRDLVRQGCDVIVLGNHGVIVAADTVGAAGDLLLGVAEALRVESRPRRAAPPGDLPEGWVAGPASLSAVACHPALLGMATGGSLYPDHVIFCGVGAMACDAPPMGDSPPFVLIPGKGAAMRADATVGAWALAQCLGDVLTRVPESAILNYLSMAENGELLDWDAEKYRQALNG</sequence>
<dbReference type="Proteomes" id="UP000001353">
    <property type="component" value="Chromosome"/>
</dbReference>
<dbReference type="GO" id="GO:0019323">
    <property type="term" value="P:pentose catabolic process"/>
    <property type="evidence" value="ECO:0007669"/>
    <property type="project" value="TreeGrafter"/>
</dbReference>
<keyword evidence="5" id="KW-1185">Reference proteome</keyword>
<dbReference type="Gene3D" id="3.40.225.10">
    <property type="entry name" value="Class II aldolase/adducin N-terminal domain"/>
    <property type="match status" value="1"/>
</dbReference>
<dbReference type="Pfam" id="PF00596">
    <property type="entry name" value="Aldolase_II"/>
    <property type="match status" value="1"/>
</dbReference>
<organism evidence="4 5">
    <name type="scientific">Roseobacter litoralis (strain ATCC 49566 / DSM 6996 / JCM 21268 / NBRC 15278 / OCh 149)</name>
    <dbReference type="NCBI Taxonomy" id="391595"/>
    <lineage>
        <taxon>Bacteria</taxon>
        <taxon>Pseudomonadati</taxon>
        <taxon>Pseudomonadota</taxon>
        <taxon>Alphaproteobacteria</taxon>
        <taxon>Rhodobacterales</taxon>
        <taxon>Roseobacteraceae</taxon>
        <taxon>Roseobacter</taxon>
    </lineage>
</organism>
<dbReference type="GO" id="GO:0005829">
    <property type="term" value="C:cytosol"/>
    <property type="evidence" value="ECO:0007669"/>
    <property type="project" value="TreeGrafter"/>
</dbReference>
<gene>
    <name evidence="4" type="ordered locus">RLO149_c008360</name>
</gene>
<protein>
    <recommendedName>
        <fullName evidence="3">Class II aldolase/adducin N-terminal domain-containing protein</fullName>
    </recommendedName>
</protein>
<keyword evidence="1" id="KW-0479">Metal-binding</keyword>
<dbReference type="InterPro" id="IPR050197">
    <property type="entry name" value="Aldolase_class_II_sugar_metab"/>
</dbReference>
<dbReference type="InterPro" id="IPR036409">
    <property type="entry name" value="Aldolase_II/adducin_N_sf"/>
</dbReference>
<dbReference type="KEGG" id="rli:RLO149_c008360"/>
<dbReference type="PANTHER" id="PTHR22789:SF0">
    <property type="entry name" value="3-OXO-TETRONATE 4-PHOSPHATE DECARBOXYLASE-RELATED"/>
    <property type="match status" value="1"/>
</dbReference>
<evidence type="ECO:0000256" key="1">
    <source>
        <dbReference type="ARBA" id="ARBA00022723"/>
    </source>
</evidence>
<dbReference type="SUPFAM" id="SSF53639">
    <property type="entry name" value="AraD/HMP-PK domain-like"/>
    <property type="match status" value="1"/>
</dbReference>
<dbReference type="eggNOG" id="COG3347">
    <property type="taxonomic scope" value="Bacteria"/>
</dbReference>
<dbReference type="RefSeq" id="WP_013960803.1">
    <property type="nucleotide sequence ID" value="NC_015730.1"/>
</dbReference>
<dbReference type="PANTHER" id="PTHR22789">
    <property type="entry name" value="FUCULOSE PHOSPHATE ALDOLASE"/>
    <property type="match status" value="1"/>
</dbReference>
<feature type="domain" description="Class II aldolase/adducin N-terminal" evidence="3">
    <location>
        <begin position="10"/>
        <end position="196"/>
    </location>
</feature>
<dbReference type="OrthoDB" id="9814830at2"/>
<name>F7Z9Q4_ROSLO</name>
<accession>F7Z9Q4</accession>
<reference evidence="4 5" key="1">
    <citation type="journal article" date="2011" name="BMC Genomics">
        <title>Comparative genome analysis and genome-guided physiological analysis of Roseobacter litoralis.</title>
        <authorList>
            <person name="Kalhoefer D."/>
            <person name="Thole S."/>
            <person name="Voget S."/>
            <person name="Lehmann R."/>
            <person name="Liesegang H."/>
            <person name="Wollher A."/>
            <person name="Daniel R."/>
            <person name="Simon M."/>
            <person name="Brinkhoff T."/>
        </authorList>
    </citation>
    <scope>NUCLEOTIDE SEQUENCE [LARGE SCALE GENOMIC DNA]</scope>
    <source>
        <strain evidence="5">ATCC 49566 / DSM 6996 / JCM 21268 / NBRC 15278 / OCh 149</strain>
    </source>
</reference>
<evidence type="ECO:0000259" key="3">
    <source>
        <dbReference type="SMART" id="SM01007"/>
    </source>
</evidence>
<evidence type="ECO:0000256" key="2">
    <source>
        <dbReference type="ARBA" id="ARBA00023239"/>
    </source>
</evidence>
<proteinExistence type="predicted"/>
<dbReference type="AlphaFoldDB" id="F7Z9Q4"/>
<dbReference type="EMBL" id="CP002623">
    <property type="protein sequence ID" value="AEI92863.1"/>
    <property type="molecule type" value="Genomic_DNA"/>
</dbReference>
<dbReference type="SMART" id="SM01007">
    <property type="entry name" value="Aldolase_II"/>
    <property type="match status" value="1"/>
</dbReference>
<dbReference type="GO" id="GO:0046872">
    <property type="term" value="F:metal ion binding"/>
    <property type="evidence" value="ECO:0007669"/>
    <property type="project" value="UniProtKB-KW"/>
</dbReference>
<keyword evidence="2" id="KW-0456">Lyase</keyword>
<dbReference type="HOGENOM" id="CLU_066010_0_0_5"/>
<dbReference type="InterPro" id="IPR001303">
    <property type="entry name" value="Aldolase_II/adducin_N"/>
</dbReference>
<dbReference type="STRING" id="391595.RLO149_c008360"/>
<dbReference type="GO" id="GO:0016832">
    <property type="term" value="F:aldehyde-lyase activity"/>
    <property type="evidence" value="ECO:0007669"/>
    <property type="project" value="TreeGrafter"/>
</dbReference>
<evidence type="ECO:0000313" key="5">
    <source>
        <dbReference type="Proteomes" id="UP000001353"/>
    </source>
</evidence>
<evidence type="ECO:0000313" key="4">
    <source>
        <dbReference type="EMBL" id="AEI92863.1"/>
    </source>
</evidence>